<dbReference type="PANTHER" id="PTHR43751:SF3">
    <property type="entry name" value="SULFATASE N-TERMINAL DOMAIN-CONTAINING PROTEIN"/>
    <property type="match status" value="1"/>
</dbReference>
<protein>
    <submittedName>
        <fullName evidence="4">Type I phosphodiesterase / nucleotide pyrophosphatase family protein</fullName>
    </submittedName>
</protein>
<dbReference type="Gene3D" id="3.30.1120.10">
    <property type="match status" value="1"/>
</dbReference>
<evidence type="ECO:0000256" key="1">
    <source>
        <dbReference type="PIRSR" id="PIRSR600917-52"/>
    </source>
</evidence>
<evidence type="ECO:0000259" key="3">
    <source>
        <dbReference type="Pfam" id="PF00884"/>
    </source>
</evidence>
<sequence length="488" mass="55328">MNQKLLFSSALLVGIAGTQQALAQKKKVQDQKRPNVVFILADDLGFGDLSCYGQEKFETPNIDKLAQEGMRFTQCYSGTTVSAPSRSCLLTGTHSGHTAIRGNVELDPEGQFPLPADAQTIFHDFQNAGYKTGAFGKWGLGFIGSTGDPKKQGIDEFYGYNCQLLAHSYYPDHLWDNDKRVELKDNTLDVQYGKGTYSQDLIHSKALDFLDRMGKSGESFCMWYPTIIPHAELIVPEDSIIKKFRGKYPEKPFHGTEPGNPAFRKGGYCSQFYPHATFAAMVYRLDVYVGQIVQKLKEMGVYDNTIIIFASDNGPHMEGGADPDFFNSNGIWRGYKRDLYEGGIRVPMIISWPGRVQPSTQTDFMCSFWDVMPTFREILNPKAKNQQMDGVSLLPLLENRKGQKEHEYLYFEFQEMNGRQAVRKGPWKLVHMNVRGKNPYYELYNLNSDPSERHNVLNQYPEKVTELKAIMQSSHIPNPNFPLLPGEK</sequence>
<dbReference type="InterPro" id="IPR017850">
    <property type="entry name" value="Alkaline_phosphatase_core_sf"/>
</dbReference>
<organism evidence="4 5">
    <name type="scientific">Bacteroides fragilis str. 3998T(B)3</name>
    <dbReference type="NCBI Taxonomy" id="1339316"/>
    <lineage>
        <taxon>Bacteria</taxon>
        <taxon>Pseudomonadati</taxon>
        <taxon>Bacteroidota</taxon>
        <taxon>Bacteroidia</taxon>
        <taxon>Bacteroidales</taxon>
        <taxon>Bacteroidaceae</taxon>
        <taxon>Bacteroides</taxon>
    </lineage>
</organism>
<dbReference type="CDD" id="cd16145">
    <property type="entry name" value="ARS_like"/>
    <property type="match status" value="1"/>
</dbReference>
<gene>
    <name evidence="4" type="ORF">M125_3611</name>
</gene>
<dbReference type="SUPFAM" id="SSF53649">
    <property type="entry name" value="Alkaline phosphatase-like"/>
    <property type="match status" value="1"/>
</dbReference>
<dbReference type="InterPro" id="IPR000917">
    <property type="entry name" value="Sulfatase_N"/>
</dbReference>
<feature type="chain" id="PRO_5001476825" evidence="2">
    <location>
        <begin position="24"/>
        <end position="488"/>
    </location>
</feature>
<dbReference type="PANTHER" id="PTHR43751">
    <property type="entry name" value="SULFATASE"/>
    <property type="match status" value="1"/>
</dbReference>
<reference evidence="4 5" key="1">
    <citation type="submission" date="2014-02" db="EMBL/GenBank/DDBJ databases">
        <authorList>
            <person name="Sears C."/>
            <person name="Carroll K."/>
            <person name="Sack B.R."/>
            <person name="Qadri F."/>
            <person name="Myers L.L."/>
            <person name="Chung G.-T."/>
            <person name="Escheverria P."/>
            <person name="Fraser C.M."/>
            <person name="Sadzewicz L."/>
            <person name="Shefchek K.A."/>
            <person name="Tallon L."/>
            <person name="Das S.P."/>
            <person name="Daugherty S."/>
            <person name="Mongodin E.F."/>
        </authorList>
    </citation>
    <scope>NUCLEOTIDE SEQUENCE [LARGE SCALE GENOMIC DNA]</scope>
    <source>
        <strain evidence="5">3998T(B)3</strain>
    </source>
</reference>
<dbReference type="InterPro" id="IPR052701">
    <property type="entry name" value="GAG_Ulvan_Degrading_Sulfatases"/>
</dbReference>
<dbReference type="AlphaFoldDB" id="A0A015TZ98"/>
<evidence type="ECO:0000313" key="5">
    <source>
        <dbReference type="Proteomes" id="UP000020773"/>
    </source>
</evidence>
<name>A0A015TZ98_BACFG</name>
<feature type="modified residue" description="3-oxoalanine (Ser)" evidence="1">
    <location>
        <position position="82"/>
    </location>
</feature>
<comment type="caution">
    <text evidence="4">The sequence shown here is derived from an EMBL/GenBank/DDBJ whole genome shotgun (WGS) entry which is preliminary data.</text>
</comment>
<keyword evidence="2" id="KW-0732">Signal</keyword>
<feature type="signal peptide" evidence="2">
    <location>
        <begin position="1"/>
        <end position="23"/>
    </location>
</feature>
<feature type="domain" description="Sulfatase N-terminal" evidence="3">
    <location>
        <begin position="34"/>
        <end position="375"/>
    </location>
</feature>
<evidence type="ECO:0000256" key="2">
    <source>
        <dbReference type="SAM" id="SignalP"/>
    </source>
</evidence>
<dbReference type="GeneID" id="60366576"/>
<comment type="PTM">
    <text evidence="1">The conversion to 3-oxoalanine (also known as C-formylglycine, FGly), of a serine or cysteine residue in prokaryotes and of a cysteine residue in eukaryotes, is critical for catalytic activity.</text>
</comment>
<dbReference type="Proteomes" id="UP000020773">
    <property type="component" value="Unassembled WGS sequence"/>
</dbReference>
<dbReference type="Pfam" id="PF00884">
    <property type="entry name" value="Sulfatase"/>
    <property type="match status" value="1"/>
</dbReference>
<proteinExistence type="predicted"/>
<dbReference type="PATRIC" id="fig|1339316.3.peg.3423"/>
<dbReference type="Gene3D" id="3.40.720.10">
    <property type="entry name" value="Alkaline Phosphatase, subunit A"/>
    <property type="match status" value="1"/>
</dbReference>
<accession>A0A015TZ98</accession>
<dbReference type="EMBL" id="JGDB01000232">
    <property type="protein sequence ID" value="EXY89679.1"/>
    <property type="molecule type" value="Genomic_DNA"/>
</dbReference>
<dbReference type="RefSeq" id="WP_005789261.1">
    <property type="nucleotide sequence ID" value="NZ_JGDB01000232.1"/>
</dbReference>
<evidence type="ECO:0000313" key="4">
    <source>
        <dbReference type="EMBL" id="EXY89679.1"/>
    </source>
</evidence>